<evidence type="ECO:0000256" key="1">
    <source>
        <dbReference type="SAM" id="Coils"/>
    </source>
</evidence>
<accession>A0A1L5PBD4</accession>
<dbReference type="AlphaFoldDB" id="A0A1L5PBD4"/>
<keyword evidence="1" id="KW-0175">Coiled coil</keyword>
<dbReference type="RefSeq" id="WP_004672597.1">
    <property type="nucleotide sequence ID" value="NZ_CP017243.1"/>
</dbReference>
<reference evidence="2 3" key="1">
    <citation type="submission" date="2016-09" db="EMBL/GenBank/DDBJ databases">
        <title>The complete genome sequences of Rhizobium gallicum, symbiovars gallicum and phaseoli, symbionts associated to common bean (Phaseolus vulgaris).</title>
        <authorList>
            <person name="Bustos P."/>
            <person name="Santamaria R.I."/>
            <person name="Perez-Carrascal O.M."/>
            <person name="Juarez S."/>
            <person name="Lozano L."/>
            <person name="Martinez-Flores I."/>
            <person name="Martinez-Romero E."/>
            <person name="Cevallos M."/>
            <person name="Romero D."/>
            <person name="Davila G."/>
            <person name="Gonzalez V."/>
        </authorList>
    </citation>
    <scope>NUCLEOTIDE SEQUENCE [LARGE SCALE GENOMIC DNA]</scope>
    <source>
        <strain evidence="2 3">8C-3</strain>
        <plasmid evidence="3">Plasmid prsp8c3b</plasmid>
    </source>
</reference>
<evidence type="ECO:0008006" key="4">
    <source>
        <dbReference type="Google" id="ProtNLM"/>
    </source>
</evidence>
<dbReference type="Proteomes" id="UP000185109">
    <property type="component" value="Plasmid pRsp8C3b"/>
</dbReference>
<proteinExistence type="predicted"/>
<geneLocation type="plasmid" evidence="3">
    <name>prsp8c3b</name>
</geneLocation>
<gene>
    <name evidence="2" type="ORF">AM571_PB00096</name>
</gene>
<evidence type="ECO:0000313" key="2">
    <source>
        <dbReference type="EMBL" id="APO77390.1"/>
    </source>
</evidence>
<protein>
    <recommendedName>
        <fullName evidence="4">Flagellar FliJ protein</fullName>
    </recommendedName>
</protein>
<dbReference type="EMBL" id="CP017243">
    <property type="protein sequence ID" value="APO77390.1"/>
    <property type="molecule type" value="Genomic_DNA"/>
</dbReference>
<sequence>MKALKSLRQLLEIRSLRADNLSRSLSEARADAENARERETEASEALDIAASLAAGNPVVDALRKSGAISAAELQDALMRQSVLRSHEAVAGLSLAQRKADRLAAQERAEHVAADFSRAQKAVLRTEFSLEAAEKIDR</sequence>
<feature type="coiled-coil region" evidence="1">
    <location>
        <begin position="18"/>
        <end position="45"/>
    </location>
</feature>
<name>A0A1L5PBD4_RHIET</name>
<organism evidence="2 3">
    <name type="scientific">Rhizobium etli 8C-3</name>
    <dbReference type="NCBI Taxonomy" id="538025"/>
    <lineage>
        <taxon>Bacteria</taxon>
        <taxon>Pseudomonadati</taxon>
        <taxon>Pseudomonadota</taxon>
        <taxon>Alphaproteobacteria</taxon>
        <taxon>Hyphomicrobiales</taxon>
        <taxon>Rhizobiaceae</taxon>
        <taxon>Rhizobium/Agrobacterium group</taxon>
        <taxon>Rhizobium</taxon>
    </lineage>
</organism>
<keyword evidence="2" id="KW-0614">Plasmid</keyword>
<evidence type="ECO:0000313" key="3">
    <source>
        <dbReference type="Proteomes" id="UP000185109"/>
    </source>
</evidence>